<dbReference type="SMART" id="SM00487">
    <property type="entry name" value="DEXDc"/>
    <property type="match status" value="1"/>
</dbReference>
<keyword evidence="1" id="KW-0677">Repeat</keyword>
<dbReference type="InterPro" id="IPR000357">
    <property type="entry name" value="HEAT"/>
</dbReference>
<dbReference type="EMBL" id="CAJFCW020000001">
    <property type="protein sequence ID" value="CAG9083967.1"/>
    <property type="molecule type" value="Genomic_DNA"/>
</dbReference>
<reference evidence="8" key="1">
    <citation type="submission" date="2020-09" db="EMBL/GenBank/DDBJ databases">
        <authorList>
            <person name="Kikuchi T."/>
        </authorList>
    </citation>
    <scope>NUCLEOTIDE SEQUENCE</scope>
    <source>
        <strain evidence="8">SH1</strain>
    </source>
</reference>
<dbReference type="Gene3D" id="1.25.10.10">
    <property type="entry name" value="Leucine-rich Repeat Variant"/>
    <property type="match status" value="3"/>
</dbReference>
<gene>
    <name evidence="8" type="ORF">BOKJ2_LOCUS1681</name>
</gene>
<dbReference type="GO" id="GO:0004386">
    <property type="term" value="F:helicase activity"/>
    <property type="evidence" value="ECO:0007669"/>
    <property type="project" value="UniProtKB-KW"/>
</dbReference>
<evidence type="ECO:0000256" key="2">
    <source>
        <dbReference type="ARBA" id="ARBA00022801"/>
    </source>
</evidence>
<dbReference type="InterPro" id="IPR014001">
    <property type="entry name" value="Helicase_ATP-bd"/>
</dbReference>
<feature type="region of interest" description="Disordered" evidence="5">
    <location>
        <begin position="1627"/>
        <end position="1656"/>
    </location>
</feature>
<dbReference type="Pfam" id="PF12054">
    <property type="entry name" value="DUF3535"/>
    <property type="match status" value="1"/>
</dbReference>
<sequence>MADSRINRLSQLLESRNRVLRSEAATQLAQFPLTNVGLVQILRKQLQSNSWETRSAAADALGQLLERLNKRLNVEPVDYSKFRARVLSKLHVREVVKTYNFLVSCDETSIPLKKGVKLSKKEQRQLVDQHLELNSRTGVSCGQFLADEDLGNEASLDSNGSQSEEKKNDLKTVECQLSSPSKIKQEIKQEVEETEIKDEDKFSIDEENVFYELLTQILTALASPKWQQRHGNAMAVSKVIQNAFNLLTPEATETLAMRMIVVLALDRFNDFVTGSNAVAPVREAVGQGLSLLMLKIGIDTPLVTAMINPIRQLLCMKSEDAWQCRQAALLVLKYYFTMCNSGEKFFELFDYVVKAMYDKMDEVVSVSVHTLSSLFNNQKIDPVKKRQHIDVVMKSVWWMLMENDNDAMQINDGVSSLLIDLIGIVQNWLVVVEDSQLTHSQFDQIVNLIDPSQVTSTLRTMECICLSLAKPNDFNGKQKFNLIKMLYRCLLFVQPSDSKRVIDLIFATLMKLISTTDENELSAIPELQNSIGYWIGCLTYDLKNSEVDVFLHNVNGASSCVQNSKELLCGDELRFLDEKPKHDAFMDRKCYAARFLSPLIDTLYRSNVLIQDQPLYLSLQLHFIPYLRSNSLYHRMGVALTLNCWSRMFRRAFNAQKHQHYPTIIANELERLLSEASVRPPYDEPAAMIKSLTAECNEFRRHCCQKGVPSELCPVIEAHTNVDDVITEMYNVCKLYLTKQQDLDALEGRRKYLKQLTEATRLQILTNNNRLYALCASTLFYFGHCLAQMTPMIKPLVDSLSTEDNELMTEEIFYDSFTILFSVTRQRNPCPHPKVLKQLSNGLNDCSEFLPKRNVYSSQEIISVNNPPTIPKNIKAKNAQVVLRKYGEQVGLLTTEICPSITDYLDLKQDLNDETGIETYLCNVEFVRILSMPMGYKPSAEEINTLKNGLSHTDPAVRFRTARCIVELAVADLSFVLNNFFNDIREFSNQIDNDAKRCGAVEFLSILVSRLDPKLLITAASLLAPLALKMITDQVEAVRELASVSFGKLVALIHLEADTEPLMAQLTPELQVELEESKDFVNVLSQPSKLPLLKQAEVPGLKPSLQLRAYQLEGITWLRFLSRFGLNGILADDMGLGKTIQTLSVLSMHRKSTPQYPSLIICPRTLTNHWCNEWKNYFPNEKPMHRVDVDVRRLPNSDEIVVVSYEELRTNSKRFNAFPWKFLVLDEGHCIRNPNTALFEAIMTLKAKHKLLLSGTPVQNSPADLWALFKFLMPGYLFTRQQFQQRFLKPILACRNPKASEEQTKQGEESLQQLHRLILPFVLRRLKTDVLKELPDKVIQDWICQLTETQKRIYQAVVDRCSLVKKENESEAEQKRRLSPLHTLIALRQLVDHPLMINEVLKKIEYDTRSFDPNSGQGKAMEMSGKMMALKEILQECQIGEREENGIDDGSSATTSDVLEDLPLLTQHRALIFCQWRASIDLVATYIQNESLGKNIKFLRLDGTIAPNDRQAVVDKFNNDPTIDLLLVTTHIGGVGLTLTGADVVIFLDHDWNPVKDLQAVDRAHRLGQTKTVQVFRLITQGSIEEKIMQYQKFKTDTANALVGADNRSISSMATDELLELFNLSETETAEPSPKKRRVSKEAAANNPEEYSMEELWDSSQYEESYSIHEFMKNAK</sequence>
<dbReference type="PANTHER" id="PTHR36498:SF1">
    <property type="entry name" value="TATA-BINDING PROTEIN-ASSOCIATED FACTOR 172"/>
    <property type="match status" value="1"/>
</dbReference>
<dbReference type="SUPFAM" id="SSF48371">
    <property type="entry name" value="ARM repeat"/>
    <property type="match status" value="1"/>
</dbReference>
<feature type="region of interest" description="Disordered" evidence="5">
    <location>
        <begin position="152"/>
        <end position="171"/>
    </location>
</feature>
<evidence type="ECO:0000313" key="8">
    <source>
        <dbReference type="EMBL" id="CAD5206997.1"/>
    </source>
</evidence>
<evidence type="ECO:0000256" key="5">
    <source>
        <dbReference type="SAM" id="MobiDB-lite"/>
    </source>
</evidence>
<organism evidence="8 9">
    <name type="scientific">Bursaphelenchus okinawaensis</name>
    <dbReference type="NCBI Taxonomy" id="465554"/>
    <lineage>
        <taxon>Eukaryota</taxon>
        <taxon>Metazoa</taxon>
        <taxon>Ecdysozoa</taxon>
        <taxon>Nematoda</taxon>
        <taxon>Chromadorea</taxon>
        <taxon>Rhabditida</taxon>
        <taxon>Tylenchina</taxon>
        <taxon>Tylenchomorpha</taxon>
        <taxon>Aphelenchoidea</taxon>
        <taxon>Aphelenchoididae</taxon>
        <taxon>Bursaphelenchus</taxon>
    </lineage>
</organism>
<keyword evidence="3" id="KW-0347">Helicase</keyword>
<dbReference type="InterPro" id="IPR038718">
    <property type="entry name" value="SNF2-like_sf"/>
</dbReference>
<keyword evidence="4" id="KW-0238">DNA-binding</keyword>
<evidence type="ECO:0008006" key="10">
    <source>
        <dbReference type="Google" id="ProtNLM"/>
    </source>
</evidence>
<dbReference type="InterPro" id="IPR011989">
    <property type="entry name" value="ARM-like"/>
</dbReference>
<accession>A0A811JUC6</accession>
<feature type="domain" description="Helicase C-terminal" evidence="7">
    <location>
        <begin position="1458"/>
        <end position="1619"/>
    </location>
</feature>
<evidence type="ECO:0000259" key="6">
    <source>
        <dbReference type="PROSITE" id="PS51192"/>
    </source>
</evidence>
<dbReference type="Gene3D" id="3.40.50.300">
    <property type="entry name" value="P-loop containing nucleotide triphosphate hydrolases"/>
    <property type="match status" value="1"/>
</dbReference>
<dbReference type="Pfam" id="PF00271">
    <property type="entry name" value="Helicase_C"/>
    <property type="match status" value="1"/>
</dbReference>
<dbReference type="GO" id="GO:0017025">
    <property type="term" value="F:TBP-class protein binding"/>
    <property type="evidence" value="ECO:0007669"/>
    <property type="project" value="InterPro"/>
</dbReference>
<dbReference type="InterPro" id="IPR000330">
    <property type="entry name" value="SNF2_N"/>
</dbReference>
<evidence type="ECO:0000256" key="4">
    <source>
        <dbReference type="ARBA" id="ARBA00023125"/>
    </source>
</evidence>
<dbReference type="PROSITE" id="PS51194">
    <property type="entry name" value="HELICASE_CTER"/>
    <property type="match status" value="1"/>
</dbReference>
<evidence type="ECO:0000313" key="9">
    <source>
        <dbReference type="Proteomes" id="UP000614601"/>
    </source>
</evidence>
<dbReference type="Pfam" id="PF00176">
    <property type="entry name" value="SNF2-rel_dom"/>
    <property type="match status" value="1"/>
</dbReference>
<dbReference type="EMBL" id="CAJFDH010000001">
    <property type="protein sequence ID" value="CAD5206997.1"/>
    <property type="molecule type" value="Genomic_DNA"/>
</dbReference>
<dbReference type="InterPro" id="IPR016024">
    <property type="entry name" value="ARM-type_fold"/>
</dbReference>
<dbReference type="Proteomes" id="UP000783686">
    <property type="component" value="Unassembled WGS sequence"/>
</dbReference>
<keyword evidence="3" id="KW-0067">ATP-binding</keyword>
<keyword evidence="2" id="KW-0378">Hydrolase</keyword>
<feature type="domain" description="Helicase ATP-binding" evidence="6">
    <location>
        <begin position="1119"/>
        <end position="1275"/>
    </location>
</feature>
<keyword evidence="3" id="KW-0547">Nucleotide-binding</keyword>
<proteinExistence type="predicted"/>
<evidence type="ECO:0000256" key="1">
    <source>
        <dbReference type="ARBA" id="ARBA00022737"/>
    </source>
</evidence>
<dbReference type="PROSITE" id="PS51192">
    <property type="entry name" value="HELICASE_ATP_BIND_1"/>
    <property type="match status" value="1"/>
</dbReference>
<comment type="caution">
    <text evidence="8">The sequence shown here is derived from an EMBL/GenBank/DDBJ whole genome shotgun (WGS) entry which is preliminary data.</text>
</comment>
<dbReference type="InterPro" id="IPR049730">
    <property type="entry name" value="SNF2/RAD54-like_C"/>
</dbReference>
<dbReference type="InterPro" id="IPR027417">
    <property type="entry name" value="P-loop_NTPase"/>
</dbReference>
<dbReference type="Gene3D" id="3.40.50.10810">
    <property type="entry name" value="Tandem AAA-ATPase domain"/>
    <property type="match status" value="1"/>
</dbReference>
<dbReference type="GO" id="GO:0005524">
    <property type="term" value="F:ATP binding"/>
    <property type="evidence" value="ECO:0007669"/>
    <property type="project" value="InterPro"/>
</dbReference>
<dbReference type="SMART" id="SM00490">
    <property type="entry name" value="HELICc"/>
    <property type="match status" value="1"/>
</dbReference>
<name>A0A811JUC6_9BILA</name>
<dbReference type="InterPro" id="IPR001650">
    <property type="entry name" value="Helicase_C-like"/>
</dbReference>
<dbReference type="Pfam" id="PF02985">
    <property type="entry name" value="HEAT"/>
    <property type="match status" value="1"/>
</dbReference>
<dbReference type="GO" id="GO:0016887">
    <property type="term" value="F:ATP hydrolysis activity"/>
    <property type="evidence" value="ECO:0007669"/>
    <property type="project" value="InterPro"/>
</dbReference>
<evidence type="ECO:0000256" key="3">
    <source>
        <dbReference type="ARBA" id="ARBA00022806"/>
    </source>
</evidence>
<dbReference type="PANTHER" id="PTHR36498">
    <property type="entry name" value="TATA-BINDING PROTEIN-ASSOCIATED FACTOR 172"/>
    <property type="match status" value="1"/>
</dbReference>
<dbReference type="InterPro" id="IPR022707">
    <property type="entry name" value="Mot1_central_dom"/>
</dbReference>
<keyword evidence="9" id="KW-1185">Reference proteome</keyword>
<dbReference type="Proteomes" id="UP000614601">
    <property type="component" value="Unassembled WGS sequence"/>
</dbReference>
<dbReference type="OrthoDB" id="10252227at2759"/>
<evidence type="ECO:0000259" key="7">
    <source>
        <dbReference type="PROSITE" id="PS51194"/>
    </source>
</evidence>
<dbReference type="GO" id="GO:0003677">
    <property type="term" value="F:DNA binding"/>
    <property type="evidence" value="ECO:0007669"/>
    <property type="project" value="UniProtKB-KW"/>
</dbReference>
<dbReference type="SUPFAM" id="SSF52540">
    <property type="entry name" value="P-loop containing nucleoside triphosphate hydrolases"/>
    <property type="match status" value="2"/>
</dbReference>
<dbReference type="CDD" id="cd18793">
    <property type="entry name" value="SF2_C_SNF"/>
    <property type="match status" value="1"/>
</dbReference>
<protein>
    <recommendedName>
        <fullName evidence="10">TATA-binding protein-associated factor 172</fullName>
    </recommendedName>
</protein>
<dbReference type="InterPro" id="IPR044972">
    <property type="entry name" value="Mot1"/>
</dbReference>